<organism evidence="2 3">
    <name type="scientific">Bradyrhizobium uaiense</name>
    <dbReference type="NCBI Taxonomy" id="2594946"/>
    <lineage>
        <taxon>Bacteria</taxon>
        <taxon>Pseudomonadati</taxon>
        <taxon>Pseudomonadota</taxon>
        <taxon>Alphaproteobacteria</taxon>
        <taxon>Hyphomicrobiales</taxon>
        <taxon>Nitrobacteraceae</taxon>
        <taxon>Bradyrhizobium</taxon>
    </lineage>
</organism>
<dbReference type="EMBL" id="VKHP01000005">
    <property type="protein sequence ID" value="NEU94734.1"/>
    <property type="molecule type" value="Genomic_DNA"/>
</dbReference>
<accession>A0A6P1B8W0</accession>
<reference evidence="2 3" key="1">
    <citation type="journal article" date="2020" name="Arch. Microbiol.">
        <title>Bradyrhizobium uaiense sp. nov., a new highly efficient cowpea symbiont.</title>
        <authorList>
            <person name="Cabral Michel D."/>
            <person name="Azarias Guimaraes A."/>
            <person name="Martins da Costa E."/>
            <person name="Soares de Carvalho T."/>
            <person name="Balsanelli E."/>
            <person name="Willems A."/>
            <person name="Maltempi de Souza E."/>
            <person name="de Souza Moreira F.M."/>
        </authorList>
    </citation>
    <scope>NUCLEOTIDE SEQUENCE [LARGE SCALE GENOMIC DNA]</scope>
    <source>
        <strain evidence="2 3">UFLA 03-164</strain>
    </source>
</reference>
<protein>
    <recommendedName>
        <fullName evidence="4">Tyr recombinase domain-containing protein</fullName>
    </recommendedName>
</protein>
<keyword evidence="1" id="KW-0233">DNA recombination</keyword>
<dbReference type="GO" id="GO:0003677">
    <property type="term" value="F:DNA binding"/>
    <property type="evidence" value="ECO:0007669"/>
    <property type="project" value="InterPro"/>
</dbReference>
<evidence type="ECO:0008006" key="4">
    <source>
        <dbReference type="Google" id="ProtNLM"/>
    </source>
</evidence>
<dbReference type="InterPro" id="IPR011010">
    <property type="entry name" value="DNA_brk_join_enz"/>
</dbReference>
<dbReference type="RefSeq" id="WP_163150308.1">
    <property type="nucleotide sequence ID" value="NZ_VKHP01000005.1"/>
</dbReference>
<dbReference type="GO" id="GO:0006310">
    <property type="term" value="P:DNA recombination"/>
    <property type="evidence" value="ECO:0007669"/>
    <property type="project" value="UniProtKB-KW"/>
</dbReference>
<dbReference type="Proteomes" id="UP000468531">
    <property type="component" value="Unassembled WGS sequence"/>
</dbReference>
<evidence type="ECO:0000313" key="2">
    <source>
        <dbReference type="EMBL" id="NEU94734.1"/>
    </source>
</evidence>
<proteinExistence type="predicted"/>
<comment type="caution">
    <text evidence="2">The sequence shown here is derived from an EMBL/GenBank/DDBJ whole genome shotgun (WGS) entry which is preliminary data.</text>
</comment>
<evidence type="ECO:0000256" key="1">
    <source>
        <dbReference type="ARBA" id="ARBA00023172"/>
    </source>
</evidence>
<dbReference type="Gene3D" id="1.10.443.10">
    <property type="entry name" value="Intergrase catalytic core"/>
    <property type="match status" value="1"/>
</dbReference>
<gene>
    <name evidence="2" type="ORF">FNJ47_02555</name>
</gene>
<dbReference type="SUPFAM" id="SSF56349">
    <property type="entry name" value="DNA breaking-rejoining enzymes"/>
    <property type="match status" value="1"/>
</dbReference>
<dbReference type="InterPro" id="IPR013762">
    <property type="entry name" value="Integrase-like_cat_sf"/>
</dbReference>
<name>A0A6P1B8W0_9BRAD</name>
<evidence type="ECO:0000313" key="3">
    <source>
        <dbReference type="Proteomes" id="UP000468531"/>
    </source>
</evidence>
<dbReference type="GO" id="GO:0015074">
    <property type="term" value="P:DNA integration"/>
    <property type="evidence" value="ECO:0007669"/>
    <property type="project" value="InterPro"/>
</dbReference>
<dbReference type="AlphaFoldDB" id="A0A6P1B8W0"/>
<keyword evidence="3" id="KW-1185">Reference proteome</keyword>
<sequence>MKNGRRAYFFEPPTWARNEGCPVKAEALGENRAAAFKRAEKTLLPAFDSWRSGGLTDMMPASPVSGTFDWLIGVFKANYRWHEIDFKTQRLYGQGLALFANYELNDGSRAGSKLIADFTKAFVDAVYANLLVVESRSTDGKVVKRERRRFANAAMTACRRAWFVGQRAEEARVPPVNPFSRMGLKSRAPGQAARETPTATWQELVAFRRAANTMGYHSVATAALLTWEWLQREEHIFGAFEIEHYRPKERPSSVRIVHPKNGEEAWWPLFDENNEPLFPELMAELDVLKCSLASGLAFRRDHAHRRSPAQLPWITERKDLRYLRHVVKKIIMAAGLRGELSFTSFRHGGFTEGADSDLTDAELRAAGRHRSRLQLPTYAKRTRKQLIVAAKKRREERASSTVLSEGALAPHSSIASINRRT</sequence>